<feature type="transmembrane region" description="Helical" evidence="10">
    <location>
        <begin position="147"/>
        <end position="169"/>
    </location>
</feature>
<gene>
    <name evidence="11" type="ORF">H8705_03415</name>
</gene>
<keyword evidence="6 10" id="KW-1133">Transmembrane helix</keyword>
<accession>A0A926IBY5</accession>
<dbReference type="GO" id="GO:0005886">
    <property type="term" value="C:plasma membrane"/>
    <property type="evidence" value="ECO:0007669"/>
    <property type="project" value="UniProtKB-SubCell"/>
</dbReference>
<evidence type="ECO:0000256" key="3">
    <source>
        <dbReference type="ARBA" id="ARBA00022475"/>
    </source>
</evidence>
<feature type="transmembrane region" description="Helical" evidence="10">
    <location>
        <begin position="400"/>
        <end position="419"/>
    </location>
</feature>
<dbReference type="PIRSF" id="PIRSF500217">
    <property type="entry name" value="AlgI"/>
    <property type="match status" value="1"/>
</dbReference>
<reference evidence="11" key="1">
    <citation type="submission" date="2020-08" db="EMBL/GenBank/DDBJ databases">
        <title>Genome public.</title>
        <authorList>
            <person name="Liu C."/>
            <person name="Sun Q."/>
        </authorList>
    </citation>
    <scope>NUCLEOTIDE SEQUENCE</scope>
    <source>
        <strain evidence="11">NSJ-64</strain>
    </source>
</reference>
<keyword evidence="12" id="KW-1185">Reference proteome</keyword>
<feature type="transmembrane region" description="Helical" evidence="10">
    <location>
        <begin position="105"/>
        <end position="127"/>
    </location>
</feature>
<evidence type="ECO:0000256" key="2">
    <source>
        <dbReference type="ARBA" id="ARBA00010323"/>
    </source>
</evidence>
<dbReference type="InterPro" id="IPR004299">
    <property type="entry name" value="MBOAT_fam"/>
</dbReference>
<dbReference type="Pfam" id="PF03062">
    <property type="entry name" value="MBOAT"/>
    <property type="match status" value="1"/>
</dbReference>
<evidence type="ECO:0000313" key="12">
    <source>
        <dbReference type="Proteomes" id="UP000623678"/>
    </source>
</evidence>
<keyword evidence="7 9" id="KW-0472">Membrane</keyword>
<comment type="similarity">
    <text evidence="2 9">Belongs to the membrane-bound acyltransferase family.</text>
</comment>
<evidence type="ECO:0000256" key="7">
    <source>
        <dbReference type="ARBA" id="ARBA00023136"/>
    </source>
</evidence>
<feature type="transmembrane region" description="Helical" evidence="10">
    <location>
        <begin position="353"/>
        <end position="371"/>
    </location>
</feature>
<comment type="caution">
    <text evidence="11">The sequence shown here is derived from an EMBL/GenBank/DDBJ whole genome shotgun (WGS) entry which is preliminary data.</text>
</comment>
<dbReference type="PANTHER" id="PTHR13285">
    <property type="entry name" value="ACYLTRANSFERASE"/>
    <property type="match status" value="1"/>
</dbReference>
<feature type="transmembrane region" description="Helical" evidence="10">
    <location>
        <begin position="6"/>
        <end position="23"/>
    </location>
</feature>
<comment type="subcellular location">
    <subcellularLocation>
        <location evidence="1">Cell membrane</location>
        <topology evidence="1">Multi-pass membrane protein</topology>
    </subcellularLocation>
</comment>
<proteinExistence type="inferred from homology"/>
<evidence type="ECO:0000256" key="1">
    <source>
        <dbReference type="ARBA" id="ARBA00004651"/>
    </source>
</evidence>
<dbReference type="InterPro" id="IPR028362">
    <property type="entry name" value="AlgI"/>
</dbReference>
<name>A0A926IBY5_9FIRM</name>
<dbReference type="GO" id="GO:0016746">
    <property type="term" value="F:acyltransferase activity"/>
    <property type="evidence" value="ECO:0007669"/>
    <property type="project" value="UniProtKB-KW"/>
</dbReference>
<feature type="transmembrane region" description="Helical" evidence="10">
    <location>
        <begin position="218"/>
        <end position="239"/>
    </location>
</feature>
<dbReference type="EMBL" id="JACRTD010000002">
    <property type="protein sequence ID" value="MBC8584622.1"/>
    <property type="molecule type" value="Genomic_DNA"/>
</dbReference>
<organism evidence="11 12">
    <name type="scientific">Youxingia wuxianensis</name>
    <dbReference type="NCBI Taxonomy" id="2763678"/>
    <lineage>
        <taxon>Bacteria</taxon>
        <taxon>Bacillati</taxon>
        <taxon>Bacillota</taxon>
        <taxon>Clostridia</taxon>
        <taxon>Eubacteriales</taxon>
        <taxon>Oscillospiraceae</taxon>
        <taxon>Youxingia</taxon>
    </lineage>
</organism>
<dbReference type="InterPro" id="IPR024194">
    <property type="entry name" value="Ac/AlaTfrase_AlgI/DltB"/>
</dbReference>
<keyword evidence="3 9" id="KW-1003">Cell membrane</keyword>
<evidence type="ECO:0000313" key="11">
    <source>
        <dbReference type="EMBL" id="MBC8584622.1"/>
    </source>
</evidence>
<evidence type="ECO:0000256" key="5">
    <source>
        <dbReference type="ARBA" id="ARBA00022692"/>
    </source>
</evidence>
<evidence type="ECO:0000256" key="6">
    <source>
        <dbReference type="ARBA" id="ARBA00022989"/>
    </source>
</evidence>
<evidence type="ECO:0000256" key="9">
    <source>
        <dbReference type="PIRNR" id="PIRNR016636"/>
    </source>
</evidence>
<evidence type="ECO:0000256" key="10">
    <source>
        <dbReference type="SAM" id="Phobius"/>
    </source>
</evidence>
<sequence length="469" mass="54278">MVFANLVFIYLFLPLNLIFYFLFKNTAYRNVVLIVFSVLFYSWGEPVWIFLLILSSTLDYCNGRMIEHFAGRWQAKAFVACSLLVNFGLLGTFKYSGFLVENINALLGTAMPVPSFMLPIGISFYTFQTTSYIIDVYRGDTKAQKNPLYYFMYLSLYSQLVAGPVVRYADIAREINHRTTSMTDLAEGITRFMIGLAKKVVIANVAGSFAGKYMDGDISSLTVSAAWFGAVMFTLQIYYDFSGYSDMAIGLGRMFGFHFRENFNYPYIACSATEFWRRWHISLSSFFRDYVYIPLGGNRKHQYFNLLVVWFCTGLWHGASWNFILWGLYYGLFICLEKLFLGKTLEKLPRICRHIYLLLITVIGWVIFYFVDMGRLGQYLKAMFGIGIDKLWDSHIQITIMNNIFWFLLAILFCMPVVAKLKRFISQRLSSINISALLFCQSFMNVILLLVCTAMLVGQSYNPFLYFRF</sequence>
<dbReference type="GO" id="GO:0042121">
    <property type="term" value="P:alginic acid biosynthetic process"/>
    <property type="evidence" value="ECO:0007669"/>
    <property type="project" value="InterPro"/>
</dbReference>
<feature type="transmembrane region" description="Helical" evidence="10">
    <location>
        <begin position="323"/>
        <end position="341"/>
    </location>
</feature>
<evidence type="ECO:0000256" key="8">
    <source>
        <dbReference type="ARBA" id="ARBA00023315"/>
    </source>
</evidence>
<feature type="transmembrane region" description="Helical" evidence="10">
    <location>
        <begin position="73"/>
        <end position="93"/>
    </location>
</feature>
<evidence type="ECO:0000256" key="4">
    <source>
        <dbReference type="ARBA" id="ARBA00022679"/>
    </source>
</evidence>
<keyword evidence="4 9" id="KW-0808">Transferase</keyword>
<dbReference type="AlphaFoldDB" id="A0A926IBY5"/>
<feature type="transmembrane region" description="Helical" evidence="10">
    <location>
        <begin position="30"/>
        <end position="53"/>
    </location>
</feature>
<keyword evidence="8 9" id="KW-0012">Acyltransferase</keyword>
<keyword evidence="5 10" id="KW-0812">Transmembrane</keyword>
<dbReference type="PIRSF" id="PIRSF016636">
    <property type="entry name" value="AlgI_DltB"/>
    <property type="match status" value="1"/>
</dbReference>
<protein>
    <submittedName>
        <fullName evidence="11">MBOAT family protein</fullName>
    </submittedName>
</protein>
<dbReference type="InterPro" id="IPR051085">
    <property type="entry name" value="MB_O-acyltransferase"/>
</dbReference>
<dbReference type="Proteomes" id="UP000623678">
    <property type="component" value="Unassembled WGS sequence"/>
</dbReference>
<dbReference type="PANTHER" id="PTHR13285:SF23">
    <property type="entry name" value="TEICHOIC ACID D-ALANYLTRANSFERASE"/>
    <property type="match status" value="1"/>
</dbReference>
<feature type="transmembrane region" description="Helical" evidence="10">
    <location>
        <begin position="431"/>
        <end position="457"/>
    </location>
</feature>